<evidence type="ECO:0000313" key="2">
    <source>
        <dbReference type="EMBL" id="KAJ8267403.1"/>
    </source>
</evidence>
<feature type="region of interest" description="Disordered" evidence="1">
    <location>
        <begin position="99"/>
        <end position="120"/>
    </location>
</feature>
<evidence type="ECO:0000313" key="3">
    <source>
        <dbReference type="Proteomes" id="UP001152803"/>
    </source>
</evidence>
<gene>
    <name evidence="2" type="ORF">COCON_G00125750</name>
</gene>
<comment type="caution">
    <text evidence="2">The sequence shown here is derived from an EMBL/GenBank/DDBJ whole genome shotgun (WGS) entry which is preliminary data.</text>
</comment>
<proteinExistence type="predicted"/>
<evidence type="ECO:0000256" key="1">
    <source>
        <dbReference type="SAM" id="MobiDB-lite"/>
    </source>
</evidence>
<feature type="compositionally biased region" description="Gly residues" evidence="1">
    <location>
        <begin position="100"/>
        <end position="110"/>
    </location>
</feature>
<name>A0A9Q1DCU4_CONCO</name>
<protein>
    <submittedName>
        <fullName evidence="2">Uncharacterized protein</fullName>
    </submittedName>
</protein>
<accession>A0A9Q1DCU4</accession>
<reference evidence="2" key="1">
    <citation type="journal article" date="2023" name="Science">
        <title>Genome structures resolve the early diversification of teleost fishes.</title>
        <authorList>
            <person name="Parey E."/>
            <person name="Louis A."/>
            <person name="Montfort J."/>
            <person name="Bouchez O."/>
            <person name="Roques C."/>
            <person name="Iampietro C."/>
            <person name="Lluch J."/>
            <person name="Castinel A."/>
            <person name="Donnadieu C."/>
            <person name="Desvignes T."/>
            <person name="Floi Bucao C."/>
            <person name="Jouanno E."/>
            <person name="Wen M."/>
            <person name="Mejri S."/>
            <person name="Dirks R."/>
            <person name="Jansen H."/>
            <person name="Henkel C."/>
            <person name="Chen W.J."/>
            <person name="Zahm M."/>
            <person name="Cabau C."/>
            <person name="Klopp C."/>
            <person name="Thompson A.W."/>
            <person name="Robinson-Rechavi M."/>
            <person name="Braasch I."/>
            <person name="Lecointre G."/>
            <person name="Bobe J."/>
            <person name="Postlethwait J.H."/>
            <person name="Berthelot C."/>
            <person name="Roest Crollius H."/>
            <person name="Guiguen Y."/>
        </authorList>
    </citation>
    <scope>NUCLEOTIDE SEQUENCE</scope>
    <source>
        <strain evidence="2">Concon-B</strain>
    </source>
</reference>
<sequence length="120" mass="13473">MGRNSTSRTETDQGELWGNYGTRVVVGDAEVVLLQKRFFPRTSSLQSTNFLHRFALVRFRTMHWRFGTWGSRRGLRPSAPSGRTERVAELRVKLEPSVWAGGGTQLGGGMEPRSAPSCQY</sequence>
<organism evidence="2 3">
    <name type="scientific">Conger conger</name>
    <name type="common">Conger eel</name>
    <name type="synonym">Muraena conger</name>
    <dbReference type="NCBI Taxonomy" id="82655"/>
    <lineage>
        <taxon>Eukaryota</taxon>
        <taxon>Metazoa</taxon>
        <taxon>Chordata</taxon>
        <taxon>Craniata</taxon>
        <taxon>Vertebrata</taxon>
        <taxon>Euteleostomi</taxon>
        <taxon>Actinopterygii</taxon>
        <taxon>Neopterygii</taxon>
        <taxon>Teleostei</taxon>
        <taxon>Anguilliformes</taxon>
        <taxon>Congridae</taxon>
        <taxon>Conger</taxon>
    </lineage>
</organism>
<dbReference type="Proteomes" id="UP001152803">
    <property type="component" value="Unassembled WGS sequence"/>
</dbReference>
<dbReference type="EMBL" id="JAFJMO010000009">
    <property type="protein sequence ID" value="KAJ8267403.1"/>
    <property type="molecule type" value="Genomic_DNA"/>
</dbReference>
<keyword evidence="3" id="KW-1185">Reference proteome</keyword>
<dbReference type="AlphaFoldDB" id="A0A9Q1DCU4"/>